<dbReference type="Gene3D" id="3.30.420.10">
    <property type="entry name" value="Ribonuclease H-like superfamily/Ribonuclease H"/>
    <property type="match status" value="1"/>
</dbReference>
<sequence>MWREILNRLHEGHFGIVKTISMARTCVVWPGITKDRKEMIEKCPVCAKFQIGNEPEPKMPHEFPTSPWVKVAIDFFYFNGKNYVEVVDYYSKFIQVQLISSLQATVVIPAIKSIFARHGIPLELISDGGPPFNFRDFECFAKSWKFKHVKVSAKYIKSNGQIERTIQTVKQIFRKRLADSKDPYLALLLYRATPVLGSINSLAELLMNLKFSTFLPSLSIHKGVQNVSYYNHQKKLRDRHTMPKSYRRTFPELQPGSSVFVQNRVRQWEPAEVLRQNEIPRSYLIRTYNGENFTDSEEYSTGDAIPESPPKVRPQESVDEPASDSQSSQESSSYEPISRSPDKGPYRTRCGRVVKPPSRYVAKYYC</sequence>
<dbReference type="PROSITE" id="PS50994">
    <property type="entry name" value="INTEGRASE"/>
    <property type="match status" value="1"/>
</dbReference>
<dbReference type="InterPro" id="IPR001584">
    <property type="entry name" value="Integrase_cat-core"/>
</dbReference>
<dbReference type="InterPro" id="IPR012337">
    <property type="entry name" value="RNaseH-like_sf"/>
</dbReference>
<dbReference type="GO" id="GO:0015074">
    <property type="term" value="P:DNA integration"/>
    <property type="evidence" value="ECO:0007669"/>
    <property type="project" value="InterPro"/>
</dbReference>
<gene>
    <name evidence="4" type="primary">K02A2.6_35</name>
    <name evidence="4" type="ORF">AVEN_174596_1</name>
</gene>
<evidence type="ECO:0000256" key="2">
    <source>
        <dbReference type="SAM" id="MobiDB-lite"/>
    </source>
</evidence>
<comment type="caution">
    <text evidence="4">The sequence shown here is derived from an EMBL/GenBank/DDBJ whole genome shotgun (WGS) entry which is preliminary data.</text>
</comment>
<dbReference type="Proteomes" id="UP000499080">
    <property type="component" value="Unassembled WGS sequence"/>
</dbReference>
<accession>A0A4Y2MSV9</accession>
<dbReference type="Pfam" id="PF17921">
    <property type="entry name" value="Integrase_H2C2"/>
    <property type="match status" value="1"/>
</dbReference>
<dbReference type="InterPro" id="IPR050951">
    <property type="entry name" value="Retrovirus_Pol_polyprotein"/>
</dbReference>
<dbReference type="FunFam" id="3.30.420.10:FF:000063">
    <property type="entry name" value="Retrovirus-related Pol polyprotein from transposon 297-like Protein"/>
    <property type="match status" value="1"/>
</dbReference>
<evidence type="ECO:0000313" key="4">
    <source>
        <dbReference type="EMBL" id="GBN29404.1"/>
    </source>
</evidence>
<reference evidence="4 5" key="1">
    <citation type="journal article" date="2019" name="Sci. Rep.">
        <title>Orb-weaving spider Araneus ventricosus genome elucidates the spidroin gene catalogue.</title>
        <authorList>
            <person name="Kono N."/>
            <person name="Nakamura H."/>
            <person name="Ohtoshi R."/>
            <person name="Moran D.A.P."/>
            <person name="Shinohara A."/>
            <person name="Yoshida Y."/>
            <person name="Fujiwara M."/>
            <person name="Mori M."/>
            <person name="Tomita M."/>
            <person name="Arakawa K."/>
        </authorList>
    </citation>
    <scope>NUCLEOTIDE SEQUENCE [LARGE SCALE GENOMIC DNA]</scope>
</reference>
<dbReference type="OrthoDB" id="8042009at2759"/>
<name>A0A4Y2MSV9_ARAVE</name>
<dbReference type="AlphaFoldDB" id="A0A4Y2MSV9"/>
<dbReference type="Gene3D" id="1.10.340.70">
    <property type="match status" value="1"/>
</dbReference>
<dbReference type="InterPro" id="IPR036397">
    <property type="entry name" value="RNaseH_sf"/>
</dbReference>
<dbReference type="PANTHER" id="PTHR37984">
    <property type="entry name" value="PROTEIN CBG26694"/>
    <property type="match status" value="1"/>
</dbReference>
<feature type="domain" description="Integrase catalytic" evidence="3">
    <location>
        <begin position="63"/>
        <end position="224"/>
    </location>
</feature>
<proteinExistence type="predicted"/>
<dbReference type="PANTHER" id="PTHR37984:SF7">
    <property type="entry name" value="INTEGRASE CATALYTIC DOMAIN-CONTAINING PROTEIN"/>
    <property type="match status" value="1"/>
</dbReference>
<evidence type="ECO:0000259" key="3">
    <source>
        <dbReference type="PROSITE" id="PS50994"/>
    </source>
</evidence>
<evidence type="ECO:0000313" key="5">
    <source>
        <dbReference type="Proteomes" id="UP000499080"/>
    </source>
</evidence>
<dbReference type="GO" id="GO:0003676">
    <property type="term" value="F:nucleic acid binding"/>
    <property type="evidence" value="ECO:0007669"/>
    <property type="project" value="InterPro"/>
</dbReference>
<dbReference type="SUPFAM" id="SSF53098">
    <property type="entry name" value="Ribonuclease H-like"/>
    <property type="match status" value="1"/>
</dbReference>
<evidence type="ECO:0000256" key="1">
    <source>
        <dbReference type="ARBA" id="ARBA00012493"/>
    </source>
</evidence>
<dbReference type="EMBL" id="BGPR01007767">
    <property type="protein sequence ID" value="GBN29404.1"/>
    <property type="molecule type" value="Genomic_DNA"/>
</dbReference>
<keyword evidence="5" id="KW-1185">Reference proteome</keyword>
<organism evidence="4 5">
    <name type="scientific">Araneus ventricosus</name>
    <name type="common">Orbweaver spider</name>
    <name type="synonym">Epeira ventricosa</name>
    <dbReference type="NCBI Taxonomy" id="182803"/>
    <lineage>
        <taxon>Eukaryota</taxon>
        <taxon>Metazoa</taxon>
        <taxon>Ecdysozoa</taxon>
        <taxon>Arthropoda</taxon>
        <taxon>Chelicerata</taxon>
        <taxon>Arachnida</taxon>
        <taxon>Araneae</taxon>
        <taxon>Araneomorphae</taxon>
        <taxon>Entelegynae</taxon>
        <taxon>Araneoidea</taxon>
        <taxon>Araneidae</taxon>
        <taxon>Araneus</taxon>
    </lineage>
</organism>
<dbReference type="InterPro" id="IPR041588">
    <property type="entry name" value="Integrase_H2C2"/>
</dbReference>
<dbReference type="GO" id="GO:0003964">
    <property type="term" value="F:RNA-directed DNA polymerase activity"/>
    <property type="evidence" value="ECO:0007669"/>
    <property type="project" value="UniProtKB-EC"/>
</dbReference>
<dbReference type="EC" id="2.7.7.49" evidence="1"/>
<feature type="region of interest" description="Disordered" evidence="2">
    <location>
        <begin position="294"/>
        <end position="352"/>
    </location>
</feature>
<protein>
    <recommendedName>
        <fullName evidence="1">RNA-directed DNA polymerase</fullName>
        <ecNumber evidence="1">2.7.7.49</ecNumber>
    </recommendedName>
</protein>
<feature type="compositionally biased region" description="Low complexity" evidence="2">
    <location>
        <begin position="323"/>
        <end position="339"/>
    </location>
</feature>